<dbReference type="Proteomes" id="UP001501175">
    <property type="component" value="Unassembled WGS sequence"/>
</dbReference>
<dbReference type="PANTHER" id="PTHR40980">
    <property type="entry name" value="PLUG DOMAIN-CONTAINING PROTEIN"/>
    <property type="match status" value="1"/>
</dbReference>
<accession>A0ABP8MPU8</accession>
<evidence type="ECO:0000256" key="4">
    <source>
        <dbReference type="SAM" id="MobiDB-lite"/>
    </source>
</evidence>
<organism evidence="7 8">
    <name type="scientific">Nibrella saemangeumensis</name>
    <dbReference type="NCBI Taxonomy" id="1084526"/>
    <lineage>
        <taxon>Bacteria</taxon>
        <taxon>Pseudomonadati</taxon>
        <taxon>Bacteroidota</taxon>
        <taxon>Cytophagia</taxon>
        <taxon>Cytophagales</taxon>
        <taxon>Spirosomataceae</taxon>
        <taxon>Nibrella</taxon>
    </lineage>
</organism>
<dbReference type="Gene3D" id="2.170.130.10">
    <property type="entry name" value="TonB-dependent receptor, plug domain"/>
    <property type="match status" value="1"/>
</dbReference>
<comment type="subcellular location">
    <subcellularLocation>
        <location evidence="1">Cell outer membrane</location>
    </subcellularLocation>
</comment>
<gene>
    <name evidence="7" type="ORF">GCM10023189_16490</name>
</gene>
<feature type="domain" description="Outer membrane protein beta-barrel" evidence="6">
    <location>
        <begin position="394"/>
        <end position="796"/>
    </location>
</feature>
<reference evidence="8" key="1">
    <citation type="journal article" date="2019" name="Int. J. Syst. Evol. Microbiol.">
        <title>The Global Catalogue of Microorganisms (GCM) 10K type strain sequencing project: providing services to taxonomists for standard genome sequencing and annotation.</title>
        <authorList>
            <consortium name="The Broad Institute Genomics Platform"/>
            <consortium name="The Broad Institute Genome Sequencing Center for Infectious Disease"/>
            <person name="Wu L."/>
            <person name="Ma J."/>
        </authorList>
    </citation>
    <scope>NUCLEOTIDE SEQUENCE [LARGE SCALE GENOMIC DNA]</scope>
    <source>
        <strain evidence="8">JCM 17927</strain>
    </source>
</reference>
<evidence type="ECO:0000313" key="8">
    <source>
        <dbReference type="Proteomes" id="UP001501175"/>
    </source>
</evidence>
<dbReference type="SUPFAM" id="SSF49464">
    <property type="entry name" value="Carboxypeptidase regulatory domain-like"/>
    <property type="match status" value="1"/>
</dbReference>
<dbReference type="InterPro" id="IPR008969">
    <property type="entry name" value="CarboxyPept-like_regulatory"/>
</dbReference>
<dbReference type="EMBL" id="BAABHD010000022">
    <property type="protein sequence ID" value="GAA4452683.1"/>
    <property type="molecule type" value="Genomic_DNA"/>
</dbReference>
<dbReference type="Gene3D" id="2.60.40.1120">
    <property type="entry name" value="Carboxypeptidase-like, regulatory domain"/>
    <property type="match status" value="1"/>
</dbReference>
<evidence type="ECO:0000259" key="6">
    <source>
        <dbReference type="Pfam" id="PF14905"/>
    </source>
</evidence>
<name>A0ABP8MPU8_9BACT</name>
<dbReference type="Pfam" id="PF14905">
    <property type="entry name" value="OMP_b-brl_3"/>
    <property type="match status" value="1"/>
</dbReference>
<keyword evidence="3" id="KW-0998">Cell outer membrane</keyword>
<dbReference type="InterPro" id="IPR037066">
    <property type="entry name" value="Plug_dom_sf"/>
</dbReference>
<dbReference type="InterPro" id="IPR041700">
    <property type="entry name" value="OMP_b-brl_3"/>
</dbReference>
<evidence type="ECO:0000256" key="2">
    <source>
        <dbReference type="ARBA" id="ARBA00023136"/>
    </source>
</evidence>
<sequence length="831" mass="91531">MPQTFGKMAGSVVDSVNGQPVPFSSVALMNPAGKLVMGAVADEQGAFLLGQIPYGTYKLVITSVGYQPKTLFNVSLSERANALDLKGIRLRPDTKMLKEVTVTGQRALIEDKGDRLVYNAEKDISNVGGSAADVLRKVPMLSVDLNGNVQLRGSGNFRIFLNGKPSAMMARNQADALRQLPGSNIKSVEVITSPGAKYDAEGTAGIINIITIKRWEGFNGSSYASVGNLSRSIGGNVNVQEKKLGISATGGLYQYRSIGYSEANRTTLVDGQPANDLFQRSKYDNTGLGGNIGINLDYDLDSTTRINMWLSGWGGNSPFNSSLYSRLSTNNGSTLQEFKRAIDFNDFYRNGEVNLGYTKTFKRRQIVYTTIPIPNTQDLQAVGHYVPRKGPDPEFSVLAQYSHTPDRNYYTSDQFTLDDIATYRERSTNLSKFNELTFQSDYTYPFQFRSWKDTTQATLEVGAKAIMRDIGSDYTLDQALDGSLNYVSDPTRSNKFDYAQQVLSGYTSLRLIRANNWVLITGARLEHTFIGGNFVSTSTSVNRQYQNFIPNLSLSRKFKDKHTLRLSYTQRITRPQVGFLNPYVNFSNPQNLVTGNPELDPELAHSSELAYSTFIGKGIFVNTAVYLRQTNNAIEYVSTVNASGVSISRPQNIARRSVSGLQINTNAQPVKNMTVAGGGTLQRVSSYSPVLRQGNEGWIWDLSATISYRFLKTITVQANGNYSSGRIALQGRSSGWYGYAFSARKEILNRRASLNLSVNTPFNRVVRQKSVQDAPTFTSYAYSANVTRSALVSFYWQFGQNKGGNGKVSKKVNNDDKTGSTPASQGGTTVK</sequence>
<feature type="compositionally biased region" description="Polar residues" evidence="4">
    <location>
        <begin position="819"/>
        <end position="831"/>
    </location>
</feature>
<feature type="domain" description="TonB-dependent receptor plug" evidence="5">
    <location>
        <begin position="128"/>
        <end position="206"/>
    </location>
</feature>
<dbReference type="InterPro" id="IPR036942">
    <property type="entry name" value="Beta-barrel_TonB_sf"/>
</dbReference>
<dbReference type="Gene3D" id="2.40.170.20">
    <property type="entry name" value="TonB-dependent receptor, beta-barrel domain"/>
    <property type="match status" value="1"/>
</dbReference>
<dbReference type="PANTHER" id="PTHR40980:SF4">
    <property type="entry name" value="TONB-DEPENDENT RECEPTOR-LIKE BETA-BARREL DOMAIN-CONTAINING PROTEIN"/>
    <property type="match status" value="1"/>
</dbReference>
<proteinExistence type="predicted"/>
<protein>
    <submittedName>
        <fullName evidence="7">Outer membrane beta-barrel family protein</fullName>
    </submittedName>
</protein>
<dbReference type="SUPFAM" id="SSF56935">
    <property type="entry name" value="Porins"/>
    <property type="match status" value="1"/>
</dbReference>
<dbReference type="Pfam" id="PF13620">
    <property type="entry name" value="CarboxypepD_reg"/>
    <property type="match status" value="1"/>
</dbReference>
<evidence type="ECO:0000313" key="7">
    <source>
        <dbReference type="EMBL" id="GAA4452683.1"/>
    </source>
</evidence>
<dbReference type="Pfam" id="PF07715">
    <property type="entry name" value="Plug"/>
    <property type="match status" value="1"/>
</dbReference>
<dbReference type="InterPro" id="IPR012910">
    <property type="entry name" value="Plug_dom"/>
</dbReference>
<evidence type="ECO:0000256" key="1">
    <source>
        <dbReference type="ARBA" id="ARBA00004442"/>
    </source>
</evidence>
<evidence type="ECO:0000256" key="3">
    <source>
        <dbReference type="ARBA" id="ARBA00023237"/>
    </source>
</evidence>
<comment type="caution">
    <text evidence="7">The sequence shown here is derived from an EMBL/GenBank/DDBJ whole genome shotgun (WGS) entry which is preliminary data.</text>
</comment>
<keyword evidence="2" id="KW-0472">Membrane</keyword>
<feature type="region of interest" description="Disordered" evidence="4">
    <location>
        <begin position="805"/>
        <end position="831"/>
    </location>
</feature>
<evidence type="ECO:0000259" key="5">
    <source>
        <dbReference type="Pfam" id="PF07715"/>
    </source>
</evidence>
<keyword evidence="8" id="KW-1185">Reference proteome</keyword>